<dbReference type="InterPro" id="IPR029044">
    <property type="entry name" value="Nucleotide-diphossugar_trans"/>
</dbReference>
<dbReference type="Pfam" id="PF13632">
    <property type="entry name" value="Glyco_trans_2_3"/>
    <property type="match status" value="1"/>
</dbReference>
<dbReference type="EMBL" id="FUXE01000017">
    <property type="protein sequence ID" value="SJZ91551.1"/>
    <property type="molecule type" value="Genomic_DNA"/>
</dbReference>
<feature type="domain" description="Glycosyltransferase 2-like" evidence="3">
    <location>
        <begin position="169"/>
        <end position="284"/>
    </location>
</feature>
<evidence type="ECO:0000256" key="1">
    <source>
        <dbReference type="SAM" id="Phobius"/>
    </source>
</evidence>
<evidence type="ECO:0000259" key="3">
    <source>
        <dbReference type="Pfam" id="PF13632"/>
    </source>
</evidence>
<keyword evidence="1" id="KW-1133">Transmembrane helix</keyword>
<dbReference type="STRING" id="29524.SAMN02745171_01479"/>
<feature type="domain" description="Glycosyltransferase 2-like" evidence="2">
    <location>
        <begin position="8"/>
        <end position="112"/>
    </location>
</feature>
<proteinExistence type="predicted"/>
<dbReference type="InterPro" id="IPR050834">
    <property type="entry name" value="Glycosyltransf_2"/>
</dbReference>
<dbReference type="InterPro" id="IPR001173">
    <property type="entry name" value="Glyco_trans_2-like"/>
</dbReference>
<dbReference type="SUPFAM" id="SSF53448">
    <property type="entry name" value="Nucleotide-diphospho-sugar transferases"/>
    <property type="match status" value="1"/>
</dbReference>
<dbReference type="AlphaFoldDB" id="A0A1T4PJJ9"/>
<evidence type="ECO:0000313" key="4">
    <source>
        <dbReference type="EMBL" id="SJZ91551.1"/>
    </source>
</evidence>
<dbReference type="PANTHER" id="PTHR43685">
    <property type="entry name" value="GLYCOSYLTRANSFERASE"/>
    <property type="match status" value="1"/>
</dbReference>
<dbReference type="GO" id="GO:0016740">
    <property type="term" value="F:transferase activity"/>
    <property type="evidence" value="ECO:0007669"/>
    <property type="project" value="UniProtKB-KW"/>
</dbReference>
<keyword evidence="1" id="KW-0812">Transmembrane</keyword>
<protein>
    <submittedName>
        <fullName evidence="4">Glycosyltransferase, catalytic subunit of cellulose synthase and poly-beta-1,6-N-acetylglucosamine synthase</fullName>
    </submittedName>
</protein>
<keyword evidence="4" id="KW-0808">Transferase</keyword>
<feature type="transmembrane region" description="Helical" evidence="1">
    <location>
        <begin position="270"/>
        <end position="289"/>
    </location>
</feature>
<dbReference type="PANTHER" id="PTHR43685:SF2">
    <property type="entry name" value="GLYCOSYLTRANSFERASE 2-LIKE DOMAIN-CONTAINING PROTEIN"/>
    <property type="match status" value="1"/>
</dbReference>
<evidence type="ECO:0000313" key="5">
    <source>
        <dbReference type="Proteomes" id="UP000190121"/>
    </source>
</evidence>
<accession>A0A1T4PJJ9</accession>
<dbReference type="Pfam" id="PF00535">
    <property type="entry name" value="Glycos_transf_2"/>
    <property type="match status" value="1"/>
</dbReference>
<reference evidence="5" key="1">
    <citation type="submission" date="2017-02" db="EMBL/GenBank/DDBJ databases">
        <authorList>
            <person name="Varghese N."/>
            <person name="Submissions S."/>
        </authorList>
    </citation>
    <scope>NUCLEOTIDE SEQUENCE [LARGE SCALE GENOMIC DNA]</scope>
    <source>
        <strain evidence="5">ATCC 51356</strain>
    </source>
</reference>
<dbReference type="Gene3D" id="3.90.550.10">
    <property type="entry name" value="Spore Coat Polysaccharide Biosynthesis Protein SpsA, Chain A"/>
    <property type="match status" value="1"/>
</dbReference>
<gene>
    <name evidence="4" type="ORF">SAMN02745171_01479</name>
</gene>
<sequence>MPIPPRYSIIVPVYNRPEEVEELLQSLAVQTLKTFEVIIVEDGSSRPCLTEVERYQGQLSIQYHATPNGGPSKARNIGSQWAEGEYIVLLDSDIILPPQYIASIEQALNSYRDKGAPLDAFGGPDAAHADFTTVQKAINYSMTSFLTTGGIRGGKKRISHYYPRSFNLGCRTALYREMGGFDPSMRYGEDLDFSMRLHQRGAHVQLIPEAFVYHKRRSTFLQFFRQVFKFGGARVALSRRHPHSLRPIHLLPSVATLFLILFFVGGVCTFWSWFPIGGLAFLFFFDALVRTRSIKVAGYAVIASFTQIFGYGLGLIRALFDRKT</sequence>
<keyword evidence="1" id="KW-0472">Membrane</keyword>
<keyword evidence="5" id="KW-1185">Reference proteome</keyword>
<organism evidence="4 5">
    <name type="scientific">Porphyromonas circumdentaria</name>
    <dbReference type="NCBI Taxonomy" id="29524"/>
    <lineage>
        <taxon>Bacteria</taxon>
        <taxon>Pseudomonadati</taxon>
        <taxon>Bacteroidota</taxon>
        <taxon>Bacteroidia</taxon>
        <taxon>Bacteroidales</taxon>
        <taxon>Porphyromonadaceae</taxon>
        <taxon>Porphyromonas</taxon>
    </lineage>
</organism>
<name>A0A1T4PJJ9_9PORP</name>
<evidence type="ECO:0000259" key="2">
    <source>
        <dbReference type="Pfam" id="PF00535"/>
    </source>
</evidence>
<dbReference type="Proteomes" id="UP000190121">
    <property type="component" value="Unassembled WGS sequence"/>
</dbReference>
<feature type="transmembrane region" description="Helical" evidence="1">
    <location>
        <begin position="296"/>
        <end position="320"/>
    </location>
</feature>
<dbReference type="RefSeq" id="WP_078737377.1">
    <property type="nucleotide sequence ID" value="NZ_FUXE01000017.1"/>
</dbReference>
<dbReference type="OrthoDB" id="9813550at2"/>